<evidence type="ECO:0000313" key="2">
    <source>
        <dbReference type="Proteomes" id="UP000315496"/>
    </source>
</evidence>
<accession>A0A4Z1T090</accession>
<reference evidence="1 2" key="1">
    <citation type="submission" date="2019-05" db="EMBL/GenBank/DDBJ databases">
        <title>The compact genome of Giardia muris reveals important steps in the evolution of intestinal protozoan parasites.</title>
        <authorList>
            <person name="Xu F."/>
            <person name="Jimenez-Gonzalez A."/>
            <person name="Einarsson E."/>
            <person name="Astvaldsson A."/>
            <person name="Peirasmaki D."/>
            <person name="Eckmann L."/>
            <person name="Andersson J.O."/>
            <person name="Svard S.G."/>
            <person name="Jerlstrom-Hultqvist J."/>
        </authorList>
    </citation>
    <scope>NUCLEOTIDE SEQUENCE [LARGE SCALE GENOMIC DNA]</scope>
    <source>
        <strain evidence="1 2">Roberts-Thomson</strain>
    </source>
</reference>
<sequence length="1434" mass="156801">MPIHPYFVRTLVQPSAIIQAVSCAFCSPLPARDLVVLRSGLLEVYIVNGSDASTRLTLHASHTLSGVVTGLGRLTPPESDRELIVAIGDKRVHILKFDATLNAVLIVETVSLPSPVTTRLIGPADGSFLLICTGSHIYALLAAEPGNSREVLGVPQIHQLLDWDVCGSDGQGYILALLWLNTLHETHFRQYQLVLDSADKGLIRLRPAQQSFLLPSPFTLLRCFSDTSFVVAGPQTCFLATTKMKEPVIVQHPWLCPMTLSTRCHAATGSTPRLLLHDASGLLLEIVPAADPKREKELKISIRFWRSVSPATHICSLTPNVYFFSSYGNPSVLVYLNWEDAEKVDLSPEQAQHVRVVASMPLQTACPQILGSITHRGPVVDSTFVAANRLLMLQYDTVRTEASTPHAYNRMRCALEFTSDTGHMPELVMQTRQYLYGNAPSFGVGRQYGCQGDGPGSADIGTLVSDAYWRLPYSRAVLGFQGQHDVTDHPSAPIIYTVSGCGSQGYLNAYQQQASFTVIDSLLLPGVHDLEQLNENLFLLRIHDRVEKRYGTALLHATMEGEAPRLTLLPPTEEVDLFHSSVYSICGTADGILTERAFLLVVGRREVTVLHEETLQPAFPALTLEDLMASSLPGRVVSYPKGYIRDLAITGSAVSEDGARIVLIISNDCLVTCRYDVPFGSLVVSAYRRPVVHLSLLRPGFEFSTHPYGVAVSNTGCVAVAFFGLCYVFLLSWDLSSLIEYATSAVFEVSQTLPADTDAGHGYTGNTLLSLLSGGSVLPTDDLSALVALRYRDVPYADLPGDALPPRMALCPYLYDAALSLSPPKSLLFLSPTCLLMTTRSGYIHVYTIGTATLDGKEHFICDAAVMHEFVRGETVVAATLLSESANGELEAYLRSDTRAAILRVKLNSCVDNYVNSHSTGSAQLQVKSSTIRPNVTVVDCAKQYLKVVRLRDSYLSYDSVKNQLLILRKHAADLVCSSMPIMGLPRRVTHCAFLNLVCVAATGLNTEAPARPTSRYTYSNISRAFEPIDVVEDYEAPPPNGSVMHTGLLFYRLQGYQMEQLFMHPLPEDASIASLLYVALDPTRPPFLVVGYNVPSNGSCDVENAYVDVIDIQMAYEPEVVYSTTTVCSHRFPGTSIFDLAPYCGHRLAVSLGHALIILSLIPQAELVRQGWTTEDLCGSYPDLSGEGVIDRGYRFSCVYGYTGSSLLLRISAAHRQIALLDLVKGVSLLDDSSRVQQTLLDLPRLSVVGQHLRHMAPSCIYHSGPNGPLLVGDRYGSIHLLEYQEERGLVTLATHYVGEQVASFSPIILPARRIGRDTTLNDSCSVDVPVIDNHVPVIFTTIGGRIGILGRLSIPVAETLRMLELAMGRSQCVYQSHDLLDMDFLAGYRELPPAERVGLAAEVSLNRYAPLTPELIDEVLEALLEMTCLIAS</sequence>
<protein>
    <submittedName>
        <fullName evidence="1">Uncharacterized protein</fullName>
    </submittedName>
</protein>
<gene>
    <name evidence="1" type="ORF">GMRT_11516</name>
</gene>
<organism evidence="1 2">
    <name type="scientific">Giardia muris</name>
    <dbReference type="NCBI Taxonomy" id="5742"/>
    <lineage>
        <taxon>Eukaryota</taxon>
        <taxon>Metamonada</taxon>
        <taxon>Diplomonadida</taxon>
        <taxon>Hexamitidae</taxon>
        <taxon>Giardiinae</taxon>
        <taxon>Giardia</taxon>
    </lineage>
</organism>
<keyword evidence="2" id="KW-1185">Reference proteome</keyword>
<name>A0A4Z1T090_GIAMU</name>
<dbReference type="Gene3D" id="2.130.10.10">
    <property type="entry name" value="YVTN repeat-like/Quinoprotein amine dehydrogenase"/>
    <property type="match status" value="2"/>
</dbReference>
<proteinExistence type="predicted"/>
<dbReference type="OrthoDB" id="1434354at2759"/>
<dbReference type="EMBL" id="VDLU01000004">
    <property type="protein sequence ID" value="TNJ27313.1"/>
    <property type="molecule type" value="Genomic_DNA"/>
</dbReference>
<dbReference type="InterPro" id="IPR050358">
    <property type="entry name" value="RSE1/DDB1/CFT1"/>
</dbReference>
<evidence type="ECO:0000313" key="1">
    <source>
        <dbReference type="EMBL" id="TNJ27313.1"/>
    </source>
</evidence>
<dbReference type="InterPro" id="IPR015943">
    <property type="entry name" value="WD40/YVTN_repeat-like_dom_sf"/>
</dbReference>
<comment type="caution">
    <text evidence="1">The sequence shown here is derived from an EMBL/GenBank/DDBJ whole genome shotgun (WGS) entry which is preliminary data.</text>
</comment>
<dbReference type="VEuPathDB" id="GiardiaDB:GMRT_11516"/>
<dbReference type="Proteomes" id="UP000315496">
    <property type="component" value="Chromosome 4"/>
</dbReference>
<dbReference type="PANTHER" id="PTHR10644">
    <property type="entry name" value="DNA REPAIR/RNA PROCESSING CPSF FAMILY"/>
    <property type="match status" value="1"/>
</dbReference>